<evidence type="ECO:0000313" key="3">
    <source>
        <dbReference type="EMBL" id="RKN25787.1"/>
    </source>
</evidence>
<dbReference type="AlphaFoldDB" id="A0A3A9WH71"/>
<dbReference type="Proteomes" id="UP000275024">
    <property type="component" value="Unassembled WGS sequence"/>
</dbReference>
<reference evidence="4 5" key="1">
    <citation type="submission" date="2018-09" db="EMBL/GenBank/DDBJ databases">
        <title>Streptomyces sp. nov. DS1-2, an endophytic actinomycete isolated from roots of Dendrobium scabrilingue.</title>
        <authorList>
            <person name="Kuncharoen N."/>
            <person name="Kudo T."/>
            <person name="Ohkuma M."/>
            <person name="Yuki M."/>
            <person name="Tanasupawat S."/>
        </authorList>
    </citation>
    <scope>NUCLEOTIDE SEQUENCE [LARGE SCALE GENOMIC DNA]</scope>
    <source>
        <strain evidence="2 5">AZ1-7</strain>
        <strain evidence="3 4">DS1-2</strain>
    </source>
</reference>
<protein>
    <submittedName>
        <fullName evidence="2">Uncharacterized protein</fullName>
    </submittedName>
</protein>
<comment type="caution">
    <text evidence="2">The sequence shown here is derived from an EMBL/GenBank/DDBJ whole genome shotgun (WGS) entry which is preliminary data.</text>
</comment>
<proteinExistence type="predicted"/>
<feature type="transmembrane region" description="Helical" evidence="1">
    <location>
        <begin position="12"/>
        <end position="32"/>
    </location>
</feature>
<evidence type="ECO:0000313" key="5">
    <source>
        <dbReference type="Proteomes" id="UP000275024"/>
    </source>
</evidence>
<evidence type="ECO:0000313" key="2">
    <source>
        <dbReference type="EMBL" id="RKN12160.1"/>
    </source>
</evidence>
<organism evidence="2 5">
    <name type="scientific">Streptomyces radicis</name>
    <dbReference type="NCBI Taxonomy" id="1750517"/>
    <lineage>
        <taxon>Bacteria</taxon>
        <taxon>Bacillati</taxon>
        <taxon>Actinomycetota</taxon>
        <taxon>Actinomycetes</taxon>
        <taxon>Kitasatosporales</taxon>
        <taxon>Streptomycetaceae</taxon>
        <taxon>Streptomyces</taxon>
    </lineage>
</organism>
<dbReference type="OrthoDB" id="4335097at2"/>
<keyword evidence="1" id="KW-0812">Transmembrane</keyword>
<dbReference type="Proteomes" id="UP000268652">
    <property type="component" value="Unassembled WGS sequence"/>
</dbReference>
<accession>A0A3A9WH71</accession>
<sequence>MPSPSPTQQRRLALYALALCALTIVAAVISFASGNWLGIVWVLMTGLSSNMAWYYHRRAKRDDVAGRPRPTA</sequence>
<evidence type="ECO:0000313" key="4">
    <source>
        <dbReference type="Proteomes" id="UP000268652"/>
    </source>
</evidence>
<dbReference type="EMBL" id="RBDY01000003">
    <property type="protein sequence ID" value="RKN25787.1"/>
    <property type="molecule type" value="Genomic_DNA"/>
</dbReference>
<keyword evidence="4" id="KW-1185">Reference proteome</keyword>
<name>A0A3A9WH71_9ACTN</name>
<gene>
    <name evidence="3" type="ORF">D7318_05870</name>
    <name evidence="2" type="ORF">D7319_04610</name>
</gene>
<dbReference type="RefSeq" id="WP_120695801.1">
    <property type="nucleotide sequence ID" value="NZ_RBDX01000002.1"/>
</dbReference>
<keyword evidence="1" id="KW-0472">Membrane</keyword>
<keyword evidence="1" id="KW-1133">Transmembrane helix</keyword>
<dbReference type="EMBL" id="RBDX01000002">
    <property type="protein sequence ID" value="RKN12160.1"/>
    <property type="molecule type" value="Genomic_DNA"/>
</dbReference>
<evidence type="ECO:0000256" key="1">
    <source>
        <dbReference type="SAM" id="Phobius"/>
    </source>
</evidence>
<feature type="transmembrane region" description="Helical" evidence="1">
    <location>
        <begin position="38"/>
        <end position="55"/>
    </location>
</feature>